<dbReference type="GO" id="GO:0051301">
    <property type="term" value="P:cell division"/>
    <property type="evidence" value="ECO:0007669"/>
    <property type="project" value="UniProtKB-KW"/>
</dbReference>
<evidence type="ECO:0000313" key="2">
    <source>
        <dbReference type="EMBL" id="AFP11498.1"/>
    </source>
</evidence>
<feature type="region of interest" description="Disordered" evidence="1">
    <location>
        <begin position="55"/>
        <end position="81"/>
    </location>
</feature>
<feature type="non-terminal residue" evidence="2">
    <location>
        <position position="138"/>
    </location>
</feature>
<keyword evidence="2" id="KW-0131">Cell cycle</keyword>
<feature type="region of interest" description="Disordered" evidence="1">
    <location>
        <begin position="101"/>
        <end position="138"/>
    </location>
</feature>
<keyword evidence="2" id="KW-0132">Cell division</keyword>
<dbReference type="InterPro" id="IPR038832">
    <property type="entry name" value="CDCA3"/>
</dbReference>
<proteinExistence type="evidence at transcript level"/>
<evidence type="ECO:0000256" key="1">
    <source>
        <dbReference type="SAM" id="MobiDB-lite"/>
    </source>
</evidence>
<feature type="compositionally biased region" description="Basic and acidic residues" evidence="1">
    <location>
        <begin position="60"/>
        <end position="70"/>
    </location>
</feature>
<feature type="compositionally biased region" description="Pro residues" evidence="1">
    <location>
        <begin position="120"/>
        <end position="130"/>
    </location>
</feature>
<feature type="compositionally biased region" description="Basic and acidic residues" evidence="1">
    <location>
        <begin position="1"/>
        <end position="12"/>
    </location>
</feature>
<dbReference type="AlphaFoldDB" id="V9LFB4"/>
<reference evidence="2" key="1">
    <citation type="journal article" date="2014" name="Nature">
        <title>Elephant shark genome provides unique insights into gnathostome evolution.</title>
        <authorList>
            <consortium name="International Elephant Shark Genome Sequencing Consortium"/>
            <person name="Venkatesh B."/>
            <person name="Lee A.P."/>
            <person name="Ravi V."/>
            <person name="Maurya A.K."/>
            <person name="Lian M.M."/>
            <person name="Swann J.B."/>
            <person name="Ohta Y."/>
            <person name="Flajnik M.F."/>
            <person name="Sutoh Y."/>
            <person name="Kasahara M."/>
            <person name="Hoon S."/>
            <person name="Gangu V."/>
            <person name="Roy S.W."/>
            <person name="Irimia M."/>
            <person name="Korzh V."/>
            <person name="Kondrychyn I."/>
            <person name="Lim Z.W."/>
            <person name="Tay B.H."/>
            <person name="Tohari S."/>
            <person name="Kong K.W."/>
            <person name="Ho S."/>
            <person name="Lorente-Galdos B."/>
            <person name="Quilez J."/>
            <person name="Marques-Bonet T."/>
            <person name="Raney B.J."/>
            <person name="Ingham P.W."/>
            <person name="Tay A."/>
            <person name="Hillier L.W."/>
            <person name="Minx P."/>
            <person name="Boehm T."/>
            <person name="Wilson R.K."/>
            <person name="Brenner S."/>
            <person name="Warren W.C."/>
        </authorList>
    </citation>
    <scope>NUCLEOTIDE SEQUENCE</scope>
    <source>
        <tissue evidence="2">Testis</tissue>
    </source>
</reference>
<protein>
    <submittedName>
        <fullName evidence="2">Cell division cycle-associated protein 3-like protein</fullName>
    </submittedName>
</protein>
<dbReference type="PANTHER" id="PTHR34756">
    <property type="entry name" value="CELL DIVISION CYCLE-ASSOCIATED PROTEIN 3"/>
    <property type="match status" value="1"/>
</dbReference>
<dbReference type="EMBL" id="JW878981">
    <property type="protein sequence ID" value="AFP11498.1"/>
    <property type="molecule type" value="mRNA"/>
</dbReference>
<organism evidence="2">
    <name type="scientific">Callorhinchus milii</name>
    <name type="common">Ghost shark</name>
    <dbReference type="NCBI Taxonomy" id="7868"/>
    <lineage>
        <taxon>Eukaryota</taxon>
        <taxon>Metazoa</taxon>
        <taxon>Chordata</taxon>
        <taxon>Craniata</taxon>
        <taxon>Vertebrata</taxon>
        <taxon>Chondrichthyes</taxon>
        <taxon>Holocephali</taxon>
        <taxon>Chimaeriformes</taxon>
        <taxon>Callorhinchidae</taxon>
        <taxon>Callorhinchus</taxon>
    </lineage>
</organism>
<feature type="region of interest" description="Disordered" evidence="1">
    <location>
        <begin position="1"/>
        <end position="39"/>
    </location>
</feature>
<dbReference type="PANTHER" id="PTHR34756:SF1">
    <property type="entry name" value="CELL DIVISION CYCLE-ASSOCIATED PROTEIN 3"/>
    <property type="match status" value="1"/>
</dbReference>
<sequence>MGSFESKPDSETPTRPQNKLLNNIIDPRSPTAGIPRTPIDVDGLASLEAPRLVAALQGKSSDDQPGHADPRSPSTGVSRTPVKDVIANSLTQLVRQLSSAFLAEQSETEDLVTTTRQDPDTPPEGVPPAPETLAAQTA</sequence>
<name>V9LFB4_CALMI</name>
<accession>V9LFB4</accession>